<feature type="region of interest" description="Disordered" evidence="1">
    <location>
        <begin position="132"/>
        <end position="187"/>
    </location>
</feature>
<gene>
    <name evidence="3" type="ORF">GCM10010246_30820</name>
</gene>
<evidence type="ECO:0000256" key="1">
    <source>
        <dbReference type="SAM" id="MobiDB-lite"/>
    </source>
</evidence>
<comment type="caution">
    <text evidence="3">The sequence shown here is derived from an EMBL/GenBank/DDBJ whole genome shotgun (WGS) entry which is preliminary data.</text>
</comment>
<protein>
    <recommendedName>
        <fullName evidence="5">Integral membrane protein</fullName>
    </recommendedName>
</protein>
<keyword evidence="2" id="KW-1133">Transmembrane helix</keyword>
<name>A0ABN3G325_9ACTN</name>
<feature type="compositionally biased region" description="Low complexity" evidence="1">
    <location>
        <begin position="166"/>
        <end position="176"/>
    </location>
</feature>
<keyword evidence="4" id="KW-1185">Reference proteome</keyword>
<organism evidence="3 4">
    <name type="scientific">Streptomyces cuspidosporus</name>
    <dbReference type="NCBI Taxonomy" id="66882"/>
    <lineage>
        <taxon>Bacteria</taxon>
        <taxon>Bacillati</taxon>
        <taxon>Actinomycetota</taxon>
        <taxon>Actinomycetes</taxon>
        <taxon>Kitasatosporales</taxon>
        <taxon>Streptomycetaceae</taxon>
        <taxon>Streptomyces</taxon>
    </lineage>
</organism>
<evidence type="ECO:0000313" key="4">
    <source>
        <dbReference type="Proteomes" id="UP001500253"/>
    </source>
</evidence>
<dbReference type="Pfam" id="PF19609">
    <property type="entry name" value="DUF6114"/>
    <property type="match status" value="1"/>
</dbReference>
<dbReference type="InterPro" id="IPR046096">
    <property type="entry name" value="DUF6114"/>
</dbReference>
<evidence type="ECO:0000256" key="2">
    <source>
        <dbReference type="SAM" id="Phobius"/>
    </source>
</evidence>
<dbReference type="RefSeq" id="WP_346175022.1">
    <property type="nucleotide sequence ID" value="NZ_BAAASD010000010.1"/>
</dbReference>
<evidence type="ECO:0000313" key="3">
    <source>
        <dbReference type="EMBL" id="GAA2343170.1"/>
    </source>
</evidence>
<feature type="transmembrane region" description="Helical" evidence="2">
    <location>
        <begin position="27"/>
        <end position="46"/>
    </location>
</feature>
<reference evidence="3 4" key="1">
    <citation type="journal article" date="2019" name="Int. J. Syst. Evol. Microbiol.">
        <title>The Global Catalogue of Microorganisms (GCM) 10K type strain sequencing project: providing services to taxonomists for standard genome sequencing and annotation.</title>
        <authorList>
            <consortium name="The Broad Institute Genomics Platform"/>
            <consortium name="The Broad Institute Genome Sequencing Center for Infectious Disease"/>
            <person name="Wu L."/>
            <person name="Ma J."/>
        </authorList>
    </citation>
    <scope>NUCLEOTIDE SEQUENCE [LARGE SCALE GENOMIC DNA]</scope>
    <source>
        <strain evidence="3 4">JCM 4316</strain>
    </source>
</reference>
<dbReference type="Proteomes" id="UP001500253">
    <property type="component" value="Unassembled WGS sequence"/>
</dbReference>
<accession>A0ABN3G325</accession>
<evidence type="ECO:0008006" key="5">
    <source>
        <dbReference type="Google" id="ProtNLM"/>
    </source>
</evidence>
<sequence>MSAESPGARDRISRLRRGFRHWRWQRPFWAGLLTLLAGLPIGYLPYANVTLGQLTVRMSTTAGSGSLIIGVLLIVLGLTMWFQPVVRVFAGVATILLGLVSLPVSNFGGFLVGFLLALFGGGMSVAWAPGEAPAAQPAKDAGPAPDGGADGEDGAAGPDGADGGEPEPATAGAAPDQESRNGRHRAG</sequence>
<proteinExistence type="predicted"/>
<keyword evidence="2" id="KW-0472">Membrane</keyword>
<feature type="compositionally biased region" description="Low complexity" evidence="1">
    <location>
        <begin position="132"/>
        <end position="147"/>
    </location>
</feature>
<dbReference type="EMBL" id="BAAASD010000010">
    <property type="protein sequence ID" value="GAA2343170.1"/>
    <property type="molecule type" value="Genomic_DNA"/>
</dbReference>
<feature type="transmembrane region" description="Helical" evidence="2">
    <location>
        <begin position="58"/>
        <end position="78"/>
    </location>
</feature>
<keyword evidence="2" id="KW-0812">Transmembrane</keyword>